<dbReference type="Gene3D" id="1.20.1070.10">
    <property type="entry name" value="Rhodopsin 7-helix transmembrane proteins"/>
    <property type="match status" value="1"/>
</dbReference>
<dbReference type="AlphaFoldDB" id="A0A2G5HZ86"/>
<evidence type="ECO:0000256" key="11">
    <source>
        <dbReference type="SAM" id="MobiDB-lite"/>
    </source>
</evidence>
<evidence type="ECO:0000256" key="2">
    <source>
        <dbReference type="ARBA" id="ARBA00008130"/>
    </source>
</evidence>
<evidence type="ECO:0000256" key="4">
    <source>
        <dbReference type="ARBA" id="ARBA00022606"/>
    </source>
</evidence>
<dbReference type="Proteomes" id="UP000230605">
    <property type="component" value="Chromosome 2"/>
</dbReference>
<dbReference type="GO" id="GO:0005886">
    <property type="term" value="C:plasma membrane"/>
    <property type="evidence" value="ECO:0007669"/>
    <property type="project" value="TreeGrafter"/>
</dbReference>
<evidence type="ECO:0000313" key="16">
    <source>
        <dbReference type="Proteomes" id="UP001302367"/>
    </source>
</evidence>
<keyword evidence="16" id="KW-1185">Reference proteome</keyword>
<dbReference type="GO" id="GO:0005216">
    <property type="term" value="F:monoatomic ion channel activity"/>
    <property type="evidence" value="ECO:0007669"/>
    <property type="project" value="InterPro"/>
</dbReference>
<keyword evidence="4" id="KW-0716">Sensory transduction</keyword>
<evidence type="ECO:0000256" key="7">
    <source>
        <dbReference type="ARBA" id="ARBA00022989"/>
    </source>
</evidence>
<keyword evidence="5 12" id="KW-0812">Transmembrane</keyword>
<organism evidence="13 15">
    <name type="scientific">Cercospora beticola</name>
    <name type="common">Sugarbeet leaf spot fungus</name>
    <dbReference type="NCBI Taxonomy" id="122368"/>
    <lineage>
        <taxon>Eukaryota</taxon>
        <taxon>Fungi</taxon>
        <taxon>Dikarya</taxon>
        <taxon>Ascomycota</taxon>
        <taxon>Pezizomycotina</taxon>
        <taxon>Dothideomycetes</taxon>
        <taxon>Dothideomycetidae</taxon>
        <taxon>Mycosphaerellales</taxon>
        <taxon>Mycosphaerellaceae</taxon>
        <taxon>Cercospora</taxon>
    </lineage>
</organism>
<dbReference type="PRINTS" id="PR00251">
    <property type="entry name" value="BACTRLOPSIN"/>
</dbReference>
<feature type="transmembrane region" description="Helical" evidence="12">
    <location>
        <begin position="62"/>
        <end position="81"/>
    </location>
</feature>
<evidence type="ECO:0000256" key="6">
    <source>
        <dbReference type="ARBA" id="ARBA00022925"/>
    </source>
</evidence>
<evidence type="ECO:0000256" key="1">
    <source>
        <dbReference type="ARBA" id="ARBA00004141"/>
    </source>
</evidence>
<dbReference type="InterPro" id="IPR001425">
    <property type="entry name" value="Arc/bac/fun_rhodopsins"/>
</dbReference>
<dbReference type="SMART" id="SM01021">
    <property type="entry name" value="Bac_rhodopsin"/>
    <property type="match status" value="1"/>
</dbReference>
<proteinExistence type="inferred from homology"/>
<evidence type="ECO:0000313" key="13">
    <source>
        <dbReference type="EMBL" id="PIA97846.1"/>
    </source>
</evidence>
<evidence type="ECO:0008006" key="17">
    <source>
        <dbReference type="Google" id="ProtNLM"/>
    </source>
</evidence>
<protein>
    <recommendedName>
        <fullName evidence="17">Protein FDD123</fullName>
    </recommendedName>
</protein>
<sequence>MAQFAKRDSAIDVNGDTLNGLSVDIAITADGSWFYFAICAIMGAVGMSVLAASVTKPRTHRVFFYITAAVNLTACIAYFAMGSNLGWAPIDVQFQRDRANVAGVNREIFYARYIDWFVTTPLLLSDLMLTAGLPWTTILWTIFLDEVMVITGLVGALVSTRYKWGFYAAGCAAMFGVFYNLVIHGQKSARSLGTDVYRTYMMCGVLTLFVWLLYPIAWGVGEGGNVIPPDSEAIFYGVLDFVAKPVFSIALIYGHWNIDPARMGLVLRDYDEAPNYFGTYSPSHGGHGEKGTNGHAADGENAPVINAPANGA</sequence>
<dbReference type="EMBL" id="CP134185">
    <property type="protein sequence ID" value="WPA99118.1"/>
    <property type="molecule type" value="Genomic_DNA"/>
</dbReference>
<dbReference type="OrthoDB" id="536545at2759"/>
<feature type="transmembrane region" description="Helical" evidence="12">
    <location>
        <begin position="33"/>
        <end position="55"/>
    </location>
</feature>
<dbReference type="CDD" id="cd15239">
    <property type="entry name" value="7tm_YRO2_fungal-like"/>
    <property type="match status" value="1"/>
</dbReference>
<evidence type="ECO:0000313" key="15">
    <source>
        <dbReference type="Proteomes" id="UP000230605"/>
    </source>
</evidence>
<dbReference type="PANTHER" id="PTHR28286:SF1">
    <property type="entry name" value="30 KDA HEAT SHOCK PROTEIN-RELATED"/>
    <property type="match status" value="1"/>
</dbReference>
<dbReference type="PROSITE" id="PS00950">
    <property type="entry name" value="BACTERIAL_OPSIN_1"/>
    <property type="match status" value="1"/>
</dbReference>
<keyword evidence="6" id="KW-0681">Retinal protein</keyword>
<name>A0A2G5HZ86_CERBT</name>
<comment type="subcellular location">
    <subcellularLocation>
        <location evidence="1">Membrane</location>
        <topology evidence="1">Multi-pass membrane protein</topology>
    </subcellularLocation>
</comment>
<keyword evidence="3" id="KW-0600">Photoreceptor protein</keyword>
<feature type="transmembrane region" description="Helical" evidence="12">
    <location>
        <begin position="234"/>
        <end position="253"/>
    </location>
</feature>
<dbReference type="GO" id="GO:0007602">
    <property type="term" value="P:phototransduction"/>
    <property type="evidence" value="ECO:0007669"/>
    <property type="project" value="UniProtKB-KW"/>
</dbReference>
<feature type="transmembrane region" description="Helical" evidence="12">
    <location>
        <begin position="164"/>
        <end position="183"/>
    </location>
</feature>
<evidence type="ECO:0000256" key="12">
    <source>
        <dbReference type="SAM" id="Phobius"/>
    </source>
</evidence>
<dbReference type="PROSITE" id="PS00327">
    <property type="entry name" value="BACTERIAL_OPSIN_RET"/>
    <property type="match status" value="1"/>
</dbReference>
<feature type="region of interest" description="Disordered" evidence="11">
    <location>
        <begin position="282"/>
        <end position="312"/>
    </location>
</feature>
<keyword evidence="9 12" id="KW-0472">Membrane</keyword>
<dbReference type="SUPFAM" id="SSF81321">
    <property type="entry name" value="Family A G protein-coupled receptor-like"/>
    <property type="match status" value="1"/>
</dbReference>
<accession>A0A2G5HZ86</accession>
<gene>
    <name evidence="13" type="ORF">CB0940_06480</name>
    <name evidence="14" type="ORF">RHO25_003733</name>
</gene>
<dbReference type="GO" id="GO:0009881">
    <property type="term" value="F:photoreceptor activity"/>
    <property type="evidence" value="ECO:0007669"/>
    <property type="project" value="UniProtKB-KW"/>
</dbReference>
<keyword evidence="10" id="KW-0675">Receptor</keyword>
<reference evidence="14 16" key="2">
    <citation type="submission" date="2023-09" db="EMBL/GenBank/DDBJ databases">
        <title>Complete-Gapless Cercospora beticola genome.</title>
        <authorList>
            <person name="Wyatt N.A."/>
            <person name="Spanner R.E."/>
            <person name="Bolton M.D."/>
        </authorList>
    </citation>
    <scope>NUCLEOTIDE SEQUENCE [LARGE SCALE GENOMIC DNA]</scope>
    <source>
        <strain evidence="14">Cb09-40</strain>
    </source>
</reference>
<keyword evidence="7 12" id="KW-1133">Transmembrane helix</keyword>
<dbReference type="GO" id="GO:0005783">
    <property type="term" value="C:endoplasmic reticulum"/>
    <property type="evidence" value="ECO:0007669"/>
    <property type="project" value="TreeGrafter"/>
</dbReference>
<evidence type="ECO:0000256" key="9">
    <source>
        <dbReference type="ARBA" id="ARBA00023136"/>
    </source>
</evidence>
<dbReference type="PANTHER" id="PTHR28286">
    <property type="match status" value="1"/>
</dbReference>
<dbReference type="InterPro" id="IPR043476">
    <property type="entry name" value="Yro2-like_7TM"/>
</dbReference>
<comment type="similarity">
    <text evidence="2">Belongs to the archaeal/bacterial/fungal opsin family.</text>
</comment>
<evidence type="ECO:0000256" key="10">
    <source>
        <dbReference type="ARBA" id="ARBA00023170"/>
    </source>
</evidence>
<evidence type="ECO:0000313" key="14">
    <source>
        <dbReference type="EMBL" id="WPA99118.1"/>
    </source>
</evidence>
<dbReference type="Pfam" id="PF01036">
    <property type="entry name" value="Bac_rhodopsin"/>
    <property type="match status" value="1"/>
</dbReference>
<reference evidence="13 15" key="1">
    <citation type="submission" date="2015-10" db="EMBL/GenBank/DDBJ databases">
        <title>The cercosporin biosynthetic gene cluster was horizontally transferred to several fungal lineages and shown to be expanded in Cercospora beticola based on microsynteny with recipient genomes.</title>
        <authorList>
            <person name="De Jonge R."/>
            <person name="Ebert M.K."/>
            <person name="Suttle J.C."/>
            <person name="Jurick Ii W.M."/>
            <person name="Secor G.A."/>
            <person name="Thomma B.P."/>
            <person name="Van De Peer Y."/>
            <person name="Bolton M.D."/>
        </authorList>
    </citation>
    <scope>NUCLEOTIDE SEQUENCE [LARGE SCALE GENOMIC DNA]</scope>
    <source>
        <strain evidence="13 15">09-40</strain>
    </source>
</reference>
<evidence type="ECO:0000256" key="8">
    <source>
        <dbReference type="ARBA" id="ARBA00022991"/>
    </source>
</evidence>
<dbReference type="EMBL" id="LKMD01000102">
    <property type="protein sequence ID" value="PIA97846.1"/>
    <property type="molecule type" value="Genomic_DNA"/>
</dbReference>
<evidence type="ECO:0000256" key="3">
    <source>
        <dbReference type="ARBA" id="ARBA00022543"/>
    </source>
</evidence>
<evidence type="ECO:0000256" key="5">
    <source>
        <dbReference type="ARBA" id="ARBA00022692"/>
    </source>
</evidence>
<dbReference type="InterPro" id="IPR018229">
    <property type="entry name" value="Rhodopsin_retinal_BS"/>
</dbReference>
<keyword evidence="8" id="KW-0157">Chromophore</keyword>
<dbReference type="Proteomes" id="UP001302367">
    <property type="component" value="Chromosome 2"/>
</dbReference>
<feature type="transmembrane region" description="Helical" evidence="12">
    <location>
        <begin position="195"/>
        <end position="214"/>
    </location>
</feature>
<dbReference type="FunFam" id="1.20.1070.10:FF:000160">
    <property type="entry name" value="Related to Opsin-1"/>
    <property type="match status" value="1"/>
</dbReference>